<keyword evidence="1" id="KW-1185">Reference proteome</keyword>
<organism evidence="1 2">
    <name type="scientific">Sipha flava</name>
    <name type="common">yellow sugarcane aphid</name>
    <dbReference type="NCBI Taxonomy" id="143950"/>
    <lineage>
        <taxon>Eukaryota</taxon>
        <taxon>Metazoa</taxon>
        <taxon>Ecdysozoa</taxon>
        <taxon>Arthropoda</taxon>
        <taxon>Hexapoda</taxon>
        <taxon>Insecta</taxon>
        <taxon>Pterygota</taxon>
        <taxon>Neoptera</taxon>
        <taxon>Paraneoptera</taxon>
        <taxon>Hemiptera</taxon>
        <taxon>Sternorrhyncha</taxon>
        <taxon>Aphidomorpha</taxon>
        <taxon>Aphidoidea</taxon>
        <taxon>Aphididae</taxon>
        <taxon>Sipha</taxon>
    </lineage>
</organism>
<dbReference type="OrthoDB" id="6584454at2759"/>
<name>A0A8B8GKL9_9HEMI</name>
<reference evidence="2" key="1">
    <citation type="submission" date="2025-08" db="UniProtKB">
        <authorList>
            <consortium name="RefSeq"/>
        </authorList>
    </citation>
    <scope>IDENTIFICATION</scope>
    <source>
        <tissue evidence="2">Whole body</tissue>
    </source>
</reference>
<accession>A0A8B8GKL9</accession>
<proteinExistence type="predicted"/>
<dbReference type="AlphaFoldDB" id="A0A8B8GKL9"/>
<dbReference type="RefSeq" id="XP_025423588.1">
    <property type="nucleotide sequence ID" value="XM_025567803.1"/>
</dbReference>
<evidence type="ECO:0000313" key="2">
    <source>
        <dbReference type="RefSeq" id="XP_025423588.1"/>
    </source>
</evidence>
<protein>
    <submittedName>
        <fullName evidence="2">Uncharacterized protein LOC112692961</fullName>
    </submittedName>
</protein>
<sequence length="244" mass="28791">MQLLNDPIVQAYKLSLGGESSFRHVITKCQCIYSDNLPKDVHKAEKVDDLYKPLPYSKILDNIKFYVPIALTEKYYPALTMKSIIYDMLNCKNIKKVETFYCIIDLNFKQHPPCADYMKLEYRDLFLSPNDENLFDEMSLWKYLLNIFECLINGTSRYGDKDAYDLAFRRVFEFCVCVLQTDYDYSKKKGSKPLIMECLNYNPNQRTRLNEITKYLDKLFNSGYDFVMTVVKFALLVEQIRSEN</sequence>
<dbReference type="Proteomes" id="UP000694846">
    <property type="component" value="Unplaced"/>
</dbReference>
<dbReference type="GeneID" id="112692961"/>
<evidence type="ECO:0000313" key="1">
    <source>
        <dbReference type="Proteomes" id="UP000694846"/>
    </source>
</evidence>
<gene>
    <name evidence="2" type="primary">LOC112692961</name>
</gene>